<accession>A0A502G879</accession>
<dbReference type="PANTHER" id="PTHR30528">
    <property type="entry name" value="CYTOPLASMIC PROTEIN"/>
    <property type="match status" value="1"/>
</dbReference>
<dbReference type="Proteomes" id="UP000317078">
    <property type="component" value="Unassembled WGS sequence"/>
</dbReference>
<sequence>MPISGGLRQFRARARLNTLFAPTTLDGAVRRLGFVQADPIRAPARAQDLILRQRVRGYRAGDLERRFVDLGLEEDFLYAYGFMPDETRALLHPRPDPAVAGPHAPSGLAAEVLSFVRANGPTHPRDLEERFGRDRAVNGWGGFSKATTQALEGLHHYGLLRVAQRRDGIRLYEAAPRAAPPMEAPERARRAVMLVARLLAPVSLASLHGALALLARRNPGLGPLRPVVAAALRSGEMEEEKIEGEHYAWPATNACWRDQEVPRDVRLLTPFDPLVWDRRRFEHLWQWTYRFEAYTPPSRRLFGYYALPMLYGDAVIGWANIGLFGGKLDATLGYAERRPPGLAFGRALDAELARMERFLESRKAAGDRRDRAGVGQR</sequence>
<evidence type="ECO:0000313" key="2">
    <source>
        <dbReference type="Proteomes" id="UP000317078"/>
    </source>
</evidence>
<keyword evidence="2" id="KW-1185">Reference proteome</keyword>
<dbReference type="Pfam" id="PF06224">
    <property type="entry name" value="AlkZ-like"/>
    <property type="match status" value="1"/>
</dbReference>
<reference evidence="1 2" key="1">
    <citation type="journal article" date="2019" name="Environ. Microbiol.">
        <title>Species interactions and distinct microbial communities in high Arctic permafrost affected cryosols are associated with the CH4 and CO2 gas fluxes.</title>
        <authorList>
            <person name="Altshuler I."/>
            <person name="Hamel J."/>
            <person name="Turney S."/>
            <person name="Magnuson E."/>
            <person name="Levesque R."/>
            <person name="Greer C."/>
            <person name="Whyte L.G."/>
        </authorList>
    </citation>
    <scope>NUCLEOTIDE SEQUENCE [LARGE SCALE GENOMIC DNA]</scope>
    <source>
        <strain evidence="1 2">S9.3B</strain>
    </source>
</reference>
<evidence type="ECO:0000313" key="1">
    <source>
        <dbReference type="EMBL" id="TPG57851.1"/>
    </source>
</evidence>
<gene>
    <name evidence="1" type="ORF">EAH89_10420</name>
</gene>
<dbReference type="EMBL" id="RCZP01000007">
    <property type="protein sequence ID" value="TPG57851.1"/>
    <property type="molecule type" value="Genomic_DNA"/>
</dbReference>
<dbReference type="AlphaFoldDB" id="A0A502G879"/>
<comment type="caution">
    <text evidence="1">The sequence shown here is derived from an EMBL/GenBank/DDBJ whole genome shotgun (WGS) entry which is preliminary data.</text>
</comment>
<protein>
    <submittedName>
        <fullName evidence="1">Winged helix-turn-helix domain-containing protein</fullName>
    </submittedName>
</protein>
<dbReference type="InterPro" id="IPR009351">
    <property type="entry name" value="AlkZ-like"/>
</dbReference>
<dbReference type="PANTHER" id="PTHR30528:SF0">
    <property type="entry name" value="CYTOPLASMIC PROTEIN"/>
    <property type="match status" value="1"/>
</dbReference>
<organism evidence="1 2">
    <name type="scientific">Muricoccus nepalensis</name>
    <dbReference type="NCBI Taxonomy" id="1854500"/>
    <lineage>
        <taxon>Bacteria</taxon>
        <taxon>Pseudomonadati</taxon>
        <taxon>Pseudomonadota</taxon>
        <taxon>Alphaproteobacteria</taxon>
        <taxon>Acetobacterales</taxon>
        <taxon>Roseomonadaceae</taxon>
        <taxon>Muricoccus</taxon>
    </lineage>
</organism>
<dbReference type="OrthoDB" id="9787207at2"/>
<name>A0A502G879_9PROT</name>
<proteinExistence type="predicted"/>